<evidence type="ECO:0000256" key="2">
    <source>
        <dbReference type="ARBA" id="ARBA00022723"/>
    </source>
</evidence>
<dbReference type="OrthoDB" id="9809962at2"/>
<dbReference type="InterPro" id="IPR036412">
    <property type="entry name" value="HAD-like_sf"/>
</dbReference>
<keyword evidence="4" id="KW-0460">Magnesium</keyword>
<gene>
    <name evidence="5" type="ORF">SAMN04488053_102352</name>
</gene>
<name>A0A1H0D5W5_9BACI</name>
<evidence type="ECO:0000256" key="1">
    <source>
        <dbReference type="ARBA" id="ARBA00001946"/>
    </source>
</evidence>
<dbReference type="GO" id="GO:0044281">
    <property type="term" value="P:small molecule metabolic process"/>
    <property type="evidence" value="ECO:0007669"/>
    <property type="project" value="UniProtKB-ARBA"/>
</dbReference>
<proteinExistence type="predicted"/>
<evidence type="ECO:0000256" key="4">
    <source>
        <dbReference type="ARBA" id="ARBA00022842"/>
    </source>
</evidence>
<evidence type="ECO:0000256" key="3">
    <source>
        <dbReference type="ARBA" id="ARBA00022801"/>
    </source>
</evidence>
<accession>A0A1H0D5W5</accession>
<dbReference type="InterPro" id="IPR051400">
    <property type="entry name" value="HAD-like_hydrolase"/>
</dbReference>
<reference evidence="6" key="1">
    <citation type="submission" date="2016-10" db="EMBL/GenBank/DDBJ databases">
        <authorList>
            <person name="Varghese N."/>
            <person name="Submissions S."/>
        </authorList>
    </citation>
    <scope>NUCLEOTIDE SEQUENCE [LARGE SCALE GENOMIC DNA]</scope>
    <source>
        <strain evidence="6">CGMCC 1.10369</strain>
    </source>
</reference>
<dbReference type="Proteomes" id="UP000198778">
    <property type="component" value="Unassembled WGS sequence"/>
</dbReference>
<dbReference type="PANTHER" id="PTHR46470">
    <property type="entry name" value="N-ACYLNEURAMINATE-9-PHOSPHATASE"/>
    <property type="match status" value="1"/>
</dbReference>
<dbReference type="SFLD" id="SFLDS00003">
    <property type="entry name" value="Haloacid_Dehalogenase"/>
    <property type="match status" value="1"/>
</dbReference>
<keyword evidence="3 5" id="KW-0378">Hydrolase</keyword>
<sequence length="220" mass="25481">MIKAVLFDLDGTMLDRNASVQLFLENQFKRFEKQLKGISEEAFIRRFNELEKRGYIWKDVVYQQLVEEYKLTEVTWETLLDDYINEFQHFCVPFDHLVQTLEELKAQGKVLGIISNGIGEFQMNNIESLGIKSYFDVILISAWEGVKKPDPEIFQRAVKKLKLLPEECVFIGDHPENDVVAAMNAGMKGIWKQDEGWNHRKADGVINDLAEIPQVISKLE</sequence>
<dbReference type="Gene3D" id="1.10.150.520">
    <property type="match status" value="1"/>
</dbReference>
<dbReference type="InterPro" id="IPR006439">
    <property type="entry name" value="HAD-SF_hydro_IA"/>
</dbReference>
<keyword evidence="6" id="KW-1185">Reference proteome</keyword>
<dbReference type="GO" id="GO:0016791">
    <property type="term" value="F:phosphatase activity"/>
    <property type="evidence" value="ECO:0007669"/>
    <property type="project" value="TreeGrafter"/>
</dbReference>
<protein>
    <submittedName>
        <fullName evidence="5">Putative hydrolase of the HAD superfamily</fullName>
    </submittedName>
</protein>
<dbReference type="NCBIfam" id="TIGR01549">
    <property type="entry name" value="HAD-SF-IA-v1"/>
    <property type="match status" value="1"/>
</dbReference>
<evidence type="ECO:0000313" key="5">
    <source>
        <dbReference type="EMBL" id="SDN65465.1"/>
    </source>
</evidence>
<dbReference type="GO" id="GO:0046872">
    <property type="term" value="F:metal ion binding"/>
    <property type="evidence" value="ECO:0007669"/>
    <property type="project" value="UniProtKB-KW"/>
</dbReference>
<dbReference type="PANTHER" id="PTHR46470:SF2">
    <property type="entry name" value="GLYCERALDEHYDE 3-PHOSPHATE PHOSPHATASE"/>
    <property type="match status" value="1"/>
</dbReference>
<dbReference type="PRINTS" id="PR00413">
    <property type="entry name" value="HADHALOGNASE"/>
</dbReference>
<organism evidence="5 6">
    <name type="scientific">Alkalicoccus daliensis</name>
    <dbReference type="NCBI Taxonomy" id="745820"/>
    <lineage>
        <taxon>Bacteria</taxon>
        <taxon>Bacillati</taxon>
        <taxon>Bacillota</taxon>
        <taxon>Bacilli</taxon>
        <taxon>Bacillales</taxon>
        <taxon>Bacillaceae</taxon>
        <taxon>Alkalicoccus</taxon>
    </lineage>
</organism>
<dbReference type="SUPFAM" id="SSF56784">
    <property type="entry name" value="HAD-like"/>
    <property type="match status" value="1"/>
</dbReference>
<dbReference type="InterPro" id="IPR041492">
    <property type="entry name" value="HAD_2"/>
</dbReference>
<dbReference type="AlphaFoldDB" id="A0A1H0D5W5"/>
<dbReference type="NCBIfam" id="TIGR01509">
    <property type="entry name" value="HAD-SF-IA-v3"/>
    <property type="match status" value="1"/>
</dbReference>
<dbReference type="Pfam" id="PF13419">
    <property type="entry name" value="HAD_2"/>
    <property type="match status" value="1"/>
</dbReference>
<dbReference type="InterPro" id="IPR023214">
    <property type="entry name" value="HAD_sf"/>
</dbReference>
<dbReference type="SFLD" id="SFLDG01129">
    <property type="entry name" value="C1.5:_HAD__Beta-PGM__Phosphata"/>
    <property type="match status" value="1"/>
</dbReference>
<dbReference type="STRING" id="745820.SAMN04488053_102352"/>
<keyword evidence="2" id="KW-0479">Metal-binding</keyword>
<dbReference type="RefSeq" id="WP_090841722.1">
    <property type="nucleotide sequence ID" value="NZ_FNIL01000002.1"/>
</dbReference>
<evidence type="ECO:0000313" key="6">
    <source>
        <dbReference type="Proteomes" id="UP000198778"/>
    </source>
</evidence>
<dbReference type="Gene3D" id="3.40.50.1000">
    <property type="entry name" value="HAD superfamily/HAD-like"/>
    <property type="match status" value="1"/>
</dbReference>
<dbReference type="EMBL" id="FNIL01000002">
    <property type="protein sequence ID" value="SDN65465.1"/>
    <property type="molecule type" value="Genomic_DNA"/>
</dbReference>
<comment type="cofactor">
    <cofactor evidence="1">
        <name>Mg(2+)</name>
        <dbReference type="ChEBI" id="CHEBI:18420"/>
    </cofactor>
</comment>
<dbReference type="SFLD" id="SFLDG01135">
    <property type="entry name" value="C1.5.6:_HAD__Beta-PGM__Phospha"/>
    <property type="match status" value="1"/>
</dbReference>